<dbReference type="InterPro" id="IPR023674">
    <property type="entry name" value="Ribosomal_uL1-like"/>
</dbReference>
<keyword evidence="2" id="KW-0689">Ribosomal protein</keyword>
<evidence type="ECO:0000313" key="4">
    <source>
        <dbReference type="EMBL" id="MBE5728064.1"/>
    </source>
</evidence>
<dbReference type="EMBL" id="JADFAR010000022">
    <property type="protein sequence ID" value="MBE5728573.1"/>
    <property type="molecule type" value="Genomic_DNA"/>
</dbReference>
<evidence type="ECO:0000313" key="6">
    <source>
        <dbReference type="Proteomes" id="UP000718571"/>
    </source>
</evidence>
<dbReference type="Proteomes" id="UP000763484">
    <property type="component" value="Unassembled WGS sequence"/>
</dbReference>
<evidence type="ECO:0000256" key="3">
    <source>
        <dbReference type="ARBA" id="ARBA00023274"/>
    </source>
</evidence>
<dbReference type="Gene3D" id="3.40.50.790">
    <property type="match status" value="1"/>
</dbReference>
<evidence type="ECO:0000313" key="7">
    <source>
        <dbReference type="Proteomes" id="UP000763484"/>
    </source>
</evidence>
<comment type="caution">
    <text evidence="4">The sequence shown here is derived from an EMBL/GenBank/DDBJ whole genome shotgun (WGS) entry which is preliminary data.</text>
</comment>
<proteinExistence type="inferred from homology"/>
<evidence type="ECO:0008006" key="8">
    <source>
        <dbReference type="Google" id="ProtNLM"/>
    </source>
</evidence>
<sequence length="212" mass="23795">MDSNKIEEAIKKAKETSKQRKFKQAIDLVMVLKKKSEKEKINMDLLLHLPHKVKDVKTCAFVGDDISPDQLSGFSKVIKSTEFKNFDKKSIRKLVRDYDFFFAESSIMPQMAAKFGKNLTNMNKMPNPKTNTIISPGMNLQTLSKSMENAARIMSKKNLAVSAKVGDVESGDKDIIDNVNTVYEAVKSALPDGENNISKVYLKTTMGKPVRL</sequence>
<gene>
    <name evidence="4" type="ORF">IHE50_01455</name>
    <name evidence="5" type="ORF">IHE51_01815</name>
</gene>
<dbReference type="PANTHER" id="PTHR36427">
    <property type="entry name" value="54S RIBOSOMAL PROTEIN L1, MITOCHONDRIAL"/>
    <property type="match status" value="1"/>
</dbReference>
<dbReference type="CDD" id="cd00403">
    <property type="entry name" value="Ribosomal_L1"/>
    <property type="match status" value="1"/>
</dbReference>
<dbReference type="SUPFAM" id="SSF56808">
    <property type="entry name" value="Ribosomal protein L1"/>
    <property type="match status" value="1"/>
</dbReference>
<dbReference type="EMBL" id="JADFAQ010000021">
    <property type="protein sequence ID" value="MBE5728064.1"/>
    <property type="molecule type" value="Genomic_DNA"/>
</dbReference>
<dbReference type="InterPro" id="IPR016095">
    <property type="entry name" value="Ribosomal_uL1_3-a/b-sand"/>
</dbReference>
<dbReference type="Proteomes" id="UP000718571">
    <property type="component" value="Unassembled WGS sequence"/>
</dbReference>
<evidence type="ECO:0000313" key="5">
    <source>
        <dbReference type="EMBL" id="MBE5728573.1"/>
    </source>
</evidence>
<evidence type="ECO:0000256" key="2">
    <source>
        <dbReference type="ARBA" id="ARBA00022980"/>
    </source>
</evidence>
<evidence type="ECO:0000256" key="1">
    <source>
        <dbReference type="ARBA" id="ARBA00010531"/>
    </source>
</evidence>
<comment type="similarity">
    <text evidence="1">Belongs to the universal ribosomal protein uL1 family.</text>
</comment>
<reference evidence="6 7" key="1">
    <citation type="submission" date="2020-09" db="EMBL/GenBank/DDBJ databases">
        <title>Genomic characterization of a novel Parvarchaeota family in acid mine drainage sediments.</title>
        <authorList>
            <person name="Luo Z.-H."/>
        </authorList>
    </citation>
    <scope>NUCLEOTIDE SEQUENCE [LARGE SCALE GENOMIC DNA]</scope>
    <source>
        <strain evidence="5">MAS1_bins.189</strain>
        <strain evidence="4">TL1-5_bins.178</strain>
    </source>
</reference>
<protein>
    <recommendedName>
        <fullName evidence="8">50S ribosomal protein L1</fullName>
    </recommendedName>
</protein>
<dbReference type="PANTHER" id="PTHR36427:SF3">
    <property type="entry name" value="LARGE RIBOSOMAL SUBUNIT PROTEIN UL1M"/>
    <property type="match status" value="1"/>
</dbReference>
<accession>A0A8T3UZ25</accession>
<dbReference type="InterPro" id="IPR028364">
    <property type="entry name" value="Ribosomal_uL1/biogenesis"/>
</dbReference>
<dbReference type="GO" id="GO:0006412">
    <property type="term" value="P:translation"/>
    <property type="evidence" value="ECO:0007669"/>
    <property type="project" value="InterPro"/>
</dbReference>
<dbReference type="GO" id="GO:0015934">
    <property type="term" value="C:large ribosomal subunit"/>
    <property type="evidence" value="ECO:0007669"/>
    <property type="project" value="InterPro"/>
</dbReference>
<dbReference type="InterPro" id="IPR002143">
    <property type="entry name" value="Ribosomal_uL1"/>
</dbReference>
<dbReference type="Gene3D" id="3.30.190.20">
    <property type="match status" value="1"/>
</dbReference>
<keyword evidence="3" id="KW-0687">Ribonucleoprotein</keyword>
<name>A0A8T3UZ25_9ARCH</name>
<dbReference type="GO" id="GO:0003723">
    <property type="term" value="F:RNA binding"/>
    <property type="evidence" value="ECO:0007669"/>
    <property type="project" value="InterPro"/>
</dbReference>
<dbReference type="GO" id="GO:0003735">
    <property type="term" value="F:structural constituent of ribosome"/>
    <property type="evidence" value="ECO:0007669"/>
    <property type="project" value="InterPro"/>
</dbReference>
<dbReference type="PIRSF" id="PIRSF002155">
    <property type="entry name" value="Ribosomal_L1"/>
    <property type="match status" value="1"/>
</dbReference>
<dbReference type="Pfam" id="PF00687">
    <property type="entry name" value="Ribosomal_L1"/>
    <property type="match status" value="1"/>
</dbReference>
<dbReference type="AlphaFoldDB" id="A0A8T3UZ25"/>
<organism evidence="4 7">
    <name type="scientific">Candidatus Acidifodinimicrobium mancum</name>
    <dbReference type="NCBI Taxonomy" id="2898728"/>
    <lineage>
        <taxon>Archaea</taxon>
        <taxon>Candidatus Parvarchaeota</taxon>
        <taxon>Candidatus Acidifodinimicrobiaceae</taxon>
        <taxon>Candidatus Acidifodinimicrobium</taxon>
    </lineage>
</organism>